<organism evidence="1 2">
    <name type="scientific">Pseudomonas syringae pv. helianthi</name>
    <dbReference type="NCBI Taxonomy" id="251654"/>
    <lineage>
        <taxon>Bacteria</taxon>
        <taxon>Pseudomonadati</taxon>
        <taxon>Pseudomonadota</taxon>
        <taxon>Gammaproteobacteria</taxon>
        <taxon>Pseudomonadales</taxon>
        <taxon>Pseudomonadaceae</taxon>
        <taxon>Pseudomonas</taxon>
    </lineage>
</organism>
<sequence>MPSNLGLREWHMTSYALTGAVIDDEGVTTTINEFTTSAARAAEWIRFYTGNSFTGTLILITTDIDGIKAKRRVVIDR</sequence>
<proteinExistence type="predicted"/>
<evidence type="ECO:0000313" key="1">
    <source>
        <dbReference type="EMBL" id="KPX46942.1"/>
    </source>
</evidence>
<accession>A0A0P9RMC3</accession>
<dbReference type="EMBL" id="LJQM01000080">
    <property type="protein sequence ID" value="KPX46942.1"/>
    <property type="molecule type" value="Genomic_DNA"/>
</dbReference>
<dbReference type="Proteomes" id="UP000050557">
    <property type="component" value="Unassembled WGS sequence"/>
</dbReference>
<name>A0A0P9RMC3_9PSED</name>
<reference evidence="1 2" key="1">
    <citation type="submission" date="2015-09" db="EMBL/GenBank/DDBJ databases">
        <title>Genome announcement of multiple Pseudomonas syringae strains.</title>
        <authorList>
            <person name="Thakur S."/>
            <person name="Wang P.W."/>
            <person name="Gong Y."/>
            <person name="Weir B.S."/>
            <person name="Guttman D.S."/>
        </authorList>
    </citation>
    <scope>NUCLEOTIDE SEQUENCE [LARGE SCALE GENOMIC DNA]</scope>
    <source>
        <strain evidence="1 2">ICMP4531</strain>
    </source>
</reference>
<dbReference type="AlphaFoldDB" id="A0A0P9RMC3"/>
<gene>
    <name evidence="1" type="ORF">ALO68_200202</name>
</gene>
<comment type="caution">
    <text evidence="1">The sequence shown here is derived from an EMBL/GenBank/DDBJ whole genome shotgun (WGS) entry which is preliminary data.</text>
</comment>
<evidence type="ECO:0000313" key="2">
    <source>
        <dbReference type="Proteomes" id="UP000050557"/>
    </source>
</evidence>
<dbReference type="PATRIC" id="fig|251654.3.peg.5098"/>
<protein>
    <submittedName>
        <fullName evidence="1">Uncharacterized protein</fullName>
    </submittedName>
</protein>